<evidence type="ECO:0000256" key="8">
    <source>
        <dbReference type="SAM" id="Phobius"/>
    </source>
</evidence>
<evidence type="ECO:0000256" key="6">
    <source>
        <dbReference type="ARBA" id="ARBA00023012"/>
    </source>
</evidence>
<dbReference type="InterPro" id="IPR003661">
    <property type="entry name" value="HisK_dim/P_dom"/>
</dbReference>
<name>A0A1I3C9D3_9EURY</name>
<dbReference type="CDD" id="cd00082">
    <property type="entry name" value="HisKA"/>
    <property type="match status" value="1"/>
</dbReference>
<feature type="transmembrane region" description="Helical" evidence="8">
    <location>
        <begin position="78"/>
        <end position="99"/>
    </location>
</feature>
<feature type="transmembrane region" description="Helical" evidence="8">
    <location>
        <begin position="44"/>
        <end position="66"/>
    </location>
</feature>
<evidence type="ECO:0000259" key="9">
    <source>
        <dbReference type="PROSITE" id="PS50109"/>
    </source>
</evidence>
<dbReference type="InterPro" id="IPR036890">
    <property type="entry name" value="HATPase_C_sf"/>
</dbReference>
<accession>A0A1I3C9D3</accession>
<evidence type="ECO:0000256" key="2">
    <source>
        <dbReference type="ARBA" id="ARBA00012438"/>
    </source>
</evidence>
<dbReference type="EC" id="2.7.13.3" evidence="2"/>
<keyword evidence="8" id="KW-0812">Transmembrane</keyword>
<organism evidence="10 11">
    <name type="scientific">Halorubrum aquaticum</name>
    <dbReference type="NCBI Taxonomy" id="387340"/>
    <lineage>
        <taxon>Archaea</taxon>
        <taxon>Methanobacteriati</taxon>
        <taxon>Methanobacteriota</taxon>
        <taxon>Stenosarchaea group</taxon>
        <taxon>Halobacteria</taxon>
        <taxon>Halobacteriales</taxon>
        <taxon>Haloferacaceae</taxon>
        <taxon>Halorubrum</taxon>
    </lineage>
</organism>
<dbReference type="InterPro" id="IPR005467">
    <property type="entry name" value="His_kinase_dom"/>
</dbReference>
<keyword evidence="6" id="KW-0902">Two-component regulatory system</keyword>
<comment type="catalytic activity">
    <reaction evidence="1">
        <text>ATP + protein L-histidine = ADP + protein N-phospho-L-histidine.</text>
        <dbReference type="EC" id="2.7.13.3"/>
    </reaction>
</comment>
<dbReference type="Gene3D" id="3.30.565.10">
    <property type="entry name" value="Histidine kinase-like ATPase, C-terminal domain"/>
    <property type="match status" value="1"/>
</dbReference>
<dbReference type="InterPro" id="IPR036259">
    <property type="entry name" value="MFS_trans_sf"/>
</dbReference>
<keyword evidence="5 10" id="KW-0418">Kinase</keyword>
<dbReference type="SUPFAM" id="SSF103473">
    <property type="entry name" value="MFS general substrate transporter"/>
    <property type="match status" value="1"/>
</dbReference>
<protein>
    <recommendedName>
        <fullName evidence="2">histidine kinase</fullName>
        <ecNumber evidence="2">2.7.13.3</ecNumber>
    </recommendedName>
</protein>
<gene>
    <name evidence="10" type="ORF">SAMN04488066_12030</name>
</gene>
<dbReference type="Pfam" id="PF00512">
    <property type="entry name" value="HisKA"/>
    <property type="match status" value="1"/>
</dbReference>
<evidence type="ECO:0000256" key="3">
    <source>
        <dbReference type="ARBA" id="ARBA00022553"/>
    </source>
</evidence>
<evidence type="ECO:0000256" key="4">
    <source>
        <dbReference type="ARBA" id="ARBA00022679"/>
    </source>
</evidence>
<evidence type="ECO:0000256" key="7">
    <source>
        <dbReference type="SAM" id="MobiDB-lite"/>
    </source>
</evidence>
<dbReference type="GO" id="GO:0000155">
    <property type="term" value="F:phosphorelay sensor kinase activity"/>
    <property type="evidence" value="ECO:0007669"/>
    <property type="project" value="InterPro"/>
</dbReference>
<dbReference type="Pfam" id="PF02518">
    <property type="entry name" value="HATPase_c"/>
    <property type="match status" value="1"/>
</dbReference>
<keyword evidence="4" id="KW-0808">Transferase</keyword>
<evidence type="ECO:0000313" key="11">
    <source>
        <dbReference type="Proteomes" id="UP000323537"/>
    </source>
</evidence>
<dbReference type="PROSITE" id="PS50109">
    <property type="entry name" value="HIS_KIN"/>
    <property type="match status" value="1"/>
</dbReference>
<keyword evidence="8" id="KW-1133">Transmembrane helix</keyword>
<dbReference type="InterPro" id="IPR004358">
    <property type="entry name" value="Sig_transdc_His_kin-like_C"/>
</dbReference>
<feature type="transmembrane region" description="Helical" evidence="8">
    <location>
        <begin position="12"/>
        <end position="38"/>
    </location>
</feature>
<evidence type="ECO:0000256" key="1">
    <source>
        <dbReference type="ARBA" id="ARBA00000085"/>
    </source>
</evidence>
<dbReference type="SMART" id="SM00388">
    <property type="entry name" value="HisKA"/>
    <property type="match status" value="1"/>
</dbReference>
<keyword evidence="3" id="KW-0597">Phosphoprotein</keyword>
<feature type="region of interest" description="Disordered" evidence="7">
    <location>
        <begin position="273"/>
        <end position="293"/>
    </location>
</feature>
<sequence>MGPDTTTGLRSLWPLLLLAAVVACSLVFEIVLVSFGVAPPPDGYWIGFVTSALLVLGFSYAARWIGASELPAARYTRLGYWCLAGSFALLAVNVGFMATMPLETWFQVVGWVRWAVSLGAGIGLVIGLFEARAIEREIAAERSRIREHELQRERDRLEEFSSVVSHDLRNPLTVVKGRVDLARERHPDDEHLESVAPALDRMEGIIEETLTLAREGKTVDETTEVDLAACARECWARVDTGDAELVPETTATIRADRDRLLHVLENLFRNSVEHGSTSSRASPGDSVEHGGPTVTVRLGSLDGEDGFYVEDDGPGVDPDERDRVLETGYTSSEDGSGFGLAIVERIVEAHGWNLHVTESEDGGARFEINGVTVLNP</sequence>
<feature type="domain" description="Histidine kinase" evidence="9">
    <location>
        <begin position="163"/>
        <end position="368"/>
    </location>
</feature>
<dbReference type="SUPFAM" id="SSF47384">
    <property type="entry name" value="Homodimeric domain of signal transducing histidine kinase"/>
    <property type="match status" value="1"/>
</dbReference>
<dbReference type="PANTHER" id="PTHR43711">
    <property type="entry name" value="TWO-COMPONENT HISTIDINE KINASE"/>
    <property type="match status" value="1"/>
</dbReference>
<dbReference type="Proteomes" id="UP000323537">
    <property type="component" value="Unassembled WGS sequence"/>
</dbReference>
<dbReference type="OrthoDB" id="8127at2157"/>
<dbReference type="InterPro" id="IPR050736">
    <property type="entry name" value="Sensor_HK_Regulatory"/>
</dbReference>
<dbReference type="Gene3D" id="1.10.287.130">
    <property type="match status" value="1"/>
</dbReference>
<dbReference type="AlphaFoldDB" id="A0A1I3C9D3"/>
<dbReference type="InterPro" id="IPR003594">
    <property type="entry name" value="HATPase_dom"/>
</dbReference>
<dbReference type="PANTHER" id="PTHR43711:SF1">
    <property type="entry name" value="HISTIDINE KINASE 1"/>
    <property type="match status" value="1"/>
</dbReference>
<dbReference type="RefSeq" id="WP_149785323.1">
    <property type="nucleotide sequence ID" value="NZ_BAAADP010000003.1"/>
</dbReference>
<dbReference type="EMBL" id="FOPZ01000020">
    <property type="protein sequence ID" value="SFH70936.1"/>
    <property type="molecule type" value="Genomic_DNA"/>
</dbReference>
<evidence type="ECO:0000256" key="5">
    <source>
        <dbReference type="ARBA" id="ARBA00022777"/>
    </source>
</evidence>
<dbReference type="PRINTS" id="PR00344">
    <property type="entry name" value="BCTRLSENSOR"/>
</dbReference>
<dbReference type="SUPFAM" id="SSF55874">
    <property type="entry name" value="ATPase domain of HSP90 chaperone/DNA topoisomerase II/histidine kinase"/>
    <property type="match status" value="1"/>
</dbReference>
<keyword evidence="11" id="KW-1185">Reference proteome</keyword>
<evidence type="ECO:0000313" key="10">
    <source>
        <dbReference type="EMBL" id="SFH70936.1"/>
    </source>
</evidence>
<reference evidence="10 11" key="1">
    <citation type="submission" date="2016-10" db="EMBL/GenBank/DDBJ databases">
        <authorList>
            <person name="Varghese N."/>
            <person name="Submissions S."/>
        </authorList>
    </citation>
    <scope>NUCLEOTIDE SEQUENCE [LARGE SCALE GENOMIC DNA]</scope>
    <source>
        <strain evidence="10 11">CGMCC 1.6377</strain>
    </source>
</reference>
<proteinExistence type="predicted"/>
<feature type="transmembrane region" description="Helical" evidence="8">
    <location>
        <begin position="111"/>
        <end position="129"/>
    </location>
</feature>
<dbReference type="InterPro" id="IPR036097">
    <property type="entry name" value="HisK_dim/P_sf"/>
</dbReference>
<keyword evidence="8" id="KW-0472">Membrane</keyword>
<dbReference type="SMART" id="SM00387">
    <property type="entry name" value="HATPase_c"/>
    <property type="match status" value="1"/>
</dbReference>